<keyword evidence="1" id="KW-0732">Signal</keyword>
<evidence type="ECO:0000256" key="1">
    <source>
        <dbReference type="SAM" id="SignalP"/>
    </source>
</evidence>
<dbReference type="AlphaFoldDB" id="A0A1G4J8L8"/>
<evidence type="ECO:0000313" key="2">
    <source>
        <dbReference type="EMBL" id="SCU86210.1"/>
    </source>
</evidence>
<sequence>MLGGIKNMKIALALGLGLMKVAEALPAFPGLSSSDWTSTGRALYFQTNEDSNAIVSVKIHDNGTLSEGQLTYTNGTGAREISAATNQTASPDGLSSQGSVTVVGNSLFAINSGDNTVSMFAISEDDPTNITLVGAPASVPGDFPVTVAASELNNLVCVGTSGARSGVSCAPYAANVGIGKMDFLRTFDLEQSKTPAGPLDTVSQVLFSADESELIVTVKGDPTSNKTGFVSVFSVTGAWLTEQPRLSASRIDSKLNGTVALFGFQQIPHSSKYFSTDAGFGAVIFSVDAARETSTLLHKQVIADQMATCWAAISPVTKSAFVSDPLVNHIVEMSLDDASIISVVNSTSSNDASGYIDLAAAGAYVYALSPGATEGSGAEVAVLSVSPGKEKSITQSFNVGSWAGTSAQGLAVFP</sequence>
<gene>
    <name evidence="2" type="ORF">LADA_0D13036G</name>
</gene>
<dbReference type="Gene3D" id="2.130.10.10">
    <property type="entry name" value="YVTN repeat-like/Quinoprotein amine dehydrogenase"/>
    <property type="match status" value="1"/>
</dbReference>
<dbReference type="Proteomes" id="UP000190274">
    <property type="component" value="Chromosome D"/>
</dbReference>
<accession>A0A1G4J8L8</accession>
<protein>
    <submittedName>
        <fullName evidence="2">LADA_0D13036g1_1</fullName>
    </submittedName>
</protein>
<reference evidence="2 3" key="1">
    <citation type="submission" date="2016-03" db="EMBL/GenBank/DDBJ databases">
        <authorList>
            <person name="Devillers H."/>
        </authorList>
    </citation>
    <scope>NUCLEOTIDE SEQUENCE [LARGE SCALE GENOMIC DNA]</scope>
    <source>
        <strain evidence="2">CBS 10888</strain>
    </source>
</reference>
<keyword evidence="3" id="KW-1185">Reference proteome</keyword>
<feature type="chain" id="PRO_5009235928" evidence="1">
    <location>
        <begin position="25"/>
        <end position="414"/>
    </location>
</feature>
<dbReference type="InterPro" id="IPR015943">
    <property type="entry name" value="WD40/YVTN_repeat-like_dom_sf"/>
</dbReference>
<organism evidence="2 3">
    <name type="scientific">Lachancea dasiensis</name>
    <dbReference type="NCBI Taxonomy" id="1072105"/>
    <lineage>
        <taxon>Eukaryota</taxon>
        <taxon>Fungi</taxon>
        <taxon>Dikarya</taxon>
        <taxon>Ascomycota</taxon>
        <taxon>Saccharomycotina</taxon>
        <taxon>Saccharomycetes</taxon>
        <taxon>Saccharomycetales</taxon>
        <taxon>Saccharomycetaceae</taxon>
        <taxon>Lachancea</taxon>
    </lineage>
</organism>
<evidence type="ECO:0000313" key="3">
    <source>
        <dbReference type="Proteomes" id="UP000190274"/>
    </source>
</evidence>
<dbReference type="SUPFAM" id="SSF63825">
    <property type="entry name" value="YWTD domain"/>
    <property type="match status" value="1"/>
</dbReference>
<proteinExistence type="predicted"/>
<dbReference type="OrthoDB" id="10006285at2759"/>
<dbReference type="STRING" id="1266660.A0A1G4J8L8"/>
<dbReference type="EMBL" id="LT598454">
    <property type="protein sequence ID" value="SCU86210.1"/>
    <property type="molecule type" value="Genomic_DNA"/>
</dbReference>
<name>A0A1G4J8L8_9SACH</name>
<feature type="signal peptide" evidence="1">
    <location>
        <begin position="1"/>
        <end position="24"/>
    </location>
</feature>